<evidence type="ECO:0008006" key="3">
    <source>
        <dbReference type="Google" id="ProtNLM"/>
    </source>
</evidence>
<dbReference type="PANTHER" id="PTHR42085">
    <property type="entry name" value="F-BOX DOMAIN-CONTAINING PROTEIN"/>
    <property type="match status" value="1"/>
</dbReference>
<accession>A0A074XEN9</accession>
<dbReference type="RefSeq" id="XP_013427308.1">
    <property type="nucleotide sequence ID" value="XM_013571854.1"/>
</dbReference>
<protein>
    <recommendedName>
        <fullName evidence="3">F-box domain-containing protein</fullName>
    </recommendedName>
</protein>
<dbReference type="GeneID" id="25416971"/>
<dbReference type="InterPro" id="IPR038883">
    <property type="entry name" value="AN11006-like"/>
</dbReference>
<dbReference type="PANTHER" id="PTHR42085:SF8">
    <property type="entry name" value="F-BOX DOMAIN-CONTAINING PROTEIN"/>
    <property type="match status" value="1"/>
</dbReference>
<evidence type="ECO:0000313" key="1">
    <source>
        <dbReference type="EMBL" id="KEQ73071.1"/>
    </source>
</evidence>
<dbReference type="Proteomes" id="UP000027730">
    <property type="component" value="Unassembled WGS sequence"/>
</dbReference>
<sequence>MDFQPGSGLSASDMVFFDTITPLSPSKRIEYEPSSLDSERRIQELDSWHTLSEKKRKTRIKFENLLRECCARRSICKGLLGDAVVKYSTIYTKLLPSSKSVTKLQRLLRWHNDEDPPYLKWSRQVCLAALSSRGIVLDDPDSMSRFHCRAALDEADENASLRFMDLPREVRDSIYGHALYQPAVIKRVATTTPALLQVSSQVRKESQPVYLSINRFQLHSRFRIPARRQENNFLTHYAYDLNREDYDWLLYIGKENVAKIRRVAITILGDCTDWPDTLHPDLKSPYVGKWMRFNSCQHDGCEERDQQTMSEWAESCSIKAKQTAAEAENDDVDPEDSAAKAAWAAKRDKDLQTCLAKAQLRLNVFNKHCGKGKTVAPTIEGLTLLANAVHEILKKMQPRE</sequence>
<dbReference type="EMBL" id="KL584710">
    <property type="protein sequence ID" value="KEQ73071.1"/>
    <property type="molecule type" value="Genomic_DNA"/>
</dbReference>
<name>A0A074XEN9_9PEZI</name>
<dbReference type="OrthoDB" id="62952at2759"/>
<reference evidence="1 2" key="1">
    <citation type="journal article" date="2014" name="BMC Genomics">
        <title>Genome sequencing of four Aureobasidium pullulans varieties: biotechnological potential, stress tolerance, and description of new species.</title>
        <authorList>
            <person name="Gostin Ar C."/>
            <person name="Ohm R.A."/>
            <person name="Kogej T."/>
            <person name="Sonjak S."/>
            <person name="Turk M."/>
            <person name="Zajc J."/>
            <person name="Zalar P."/>
            <person name="Grube M."/>
            <person name="Sun H."/>
            <person name="Han J."/>
            <person name="Sharma A."/>
            <person name="Chiniquy J."/>
            <person name="Ngan C.Y."/>
            <person name="Lipzen A."/>
            <person name="Barry K."/>
            <person name="Grigoriev I.V."/>
            <person name="Gunde-Cimerman N."/>
        </authorList>
    </citation>
    <scope>NUCLEOTIDE SEQUENCE [LARGE SCALE GENOMIC DNA]</scope>
    <source>
        <strain evidence="1 2">CBS 147.97</strain>
    </source>
</reference>
<dbReference type="AlphaFoldDB" id="A0A074XEN9"/>
<keyword evidence="2" id="KW-1185">Reference proteome</keyword>
<evidence type="ECO:0000313" key="2">
    <source>
        <dbReference type="Proteomes" id="UP000027730"/>
    </source>
</evidence>
<dbReference type="HOGENOM" id="CLU_065387_0_0_1"/>
<organism evidence="1 2">
    <name type="scientific">Aureobasidium namibiae CBS 147.97</name>
    <dbReference type="NCBI Taxonomy" id="1043004"/>
    <lineage>
        <taxon>Eukaryota</taxon>
        <taxon>Fungi</taxon>
        <taxon>Dikarya</taxon>
        <taxon>Ascomycota</taxon>
        <taxon>Pezizomycotina</taxon>
        <taxon>Dothideomycetes</taxon>
        <taxon>Dothideomycetidae</taxon>
        <taxon>Dothideales</taxon>
        <taxon>Saccotheciaceae</taxon>
        <taxon>Aureobasidium</taxon>
    </lineage>
</organism>
<gene>
    <name evidence="1" type="ORF">M436DRAFT_82331</name>
</gene>
<proteinExistence type="predicted"/>